<dbReference type="Proteomes" id="UP000177798">
    <property type="component" value="Chromosome 7"/>
</dbReference>
<evidence type="ECO:0000313" key="1">
    <source>
        <dbReference type="EMBL" id="APA10883.1"/>
    </source>
</evidence>
<organism evidence="1 2">
    <name type="scientific">Sclerotinia sclerotiorum (strain ATCC 18683 / 1980 / Ss-1)</name>
    <name type="common">White mold</name>
    <name type="synonym">Whetzelinia sclerotiorum</name>
    <dbReference type="NCBI Taxonomy" id="665079"/>
    <lineage>
        <taxon>Eukaryota</taxon>
        <taxon>Fungi</taxon>
        <taxon>Dikarya</taxon>
        <taxon>Ascomycota</taxon>
        <taxon>Pezizomycotina</taxon>
        <taxon>Leotiomycetes</taxon>
        <taxon>Helotiales</taxon>
        <taxon>Sclerotiniaceae</taxon>
        <taxon>Sclerotinia</taxon>
    </lineage>
</organism>
<dbReference type="AlphaFoldDB" id="A0A1D9Q8G2"/>
<protein>
    <submittedName>
        <fullName evidence="1">Uncharacterized protein</fullName>
    </submittedName>
</protein>
<sequence length="110" mass="12839">MTFARFRSGRIAVVPTGTRPGDVVVDFGEADKRQQDSGCVFRRQELNYQRYHMDLDIDKSIDTKYRHYGDVYHCTYVGRAWTDKVDFGQEITTEGKHKYDPETIVLYAVH</sequence>
<evidence type="ECO:0000313" key="2">
    <source>
        <dbReference type="Proteomes" id="UP000177798"/>
    </source>
</evidence>
<dbReference type="RefSeq" id="XP_001595360.1">
    <property type="nucleotide sequence ID" value="XM_001595310.1"/>
</dbReference>
<accession>A0A1D9Q8G2</accession>
<dbReference type="KEGG" id="ssl:SS1G_03449"/>
<dbReference type="VEuPathDB" id="FungiDB:sscle_07g056530"/>
<name>A0A1D9Q8G2_SCLS1</name>
<gene>
    <name evidence="1" type="ORF">sscle_07g056530</name>
</gene>
<dbReference type="EMBL" id="CP017820">
    <property type="protein sequence ID" value="APA10883.1"/>
    <property type="molecule type" value="Genomic_DNA"/>
</dbReference>
<reference evidence="2" key="1">
    <citation type="journal article" date="2017" name="Genome Biol. Evol.">
        <title>The complete genome sequence of the phytopathogenic fungus Sclerotinia sclerotiorum reveals insights into the genome architecture of broad host range pathogens.</title>
        <authorList>
            <person name="Derbyshire M."/>
            <person name="Denton-Giles M."/>
            <person name="Hegedus D."/>
            <person name="Seifbarghy S."/>
            <person name="Rollins J."/>
            <person name="van Kan J."/>
            <person name="Seidl M.F."/>
            <person name="Faino L."/>
            <person name="Mbengue M."/>
            <person name="Navaud O."/>
            <person name="Raffaele S."/>
            <person name="Hammond-Kosack K."/>
            <person name="Heard S."/>
            <person name="Oliver R."/>
        </authorList>
    </citation>
    <scope>NUCLEOTIDE SEQUENCE [LARGE SCALE GENOMIC DNA]</scope>
    <source>
        <strain evidence="2">ATCC 18683 / 1980 / Ss-1</strain>
    </source>
</reference>
<proteinExistence type="predicted"/>